<dbReference type="Pfam" id="PF05214">
    <property type="entry name" value="Baculo_p33"/>
    <property type="match status" value="1"/>
</dbReference>
<accession>K4ER67</accession>
<dbReference type="EMBL" id="JN408834">
    <property type="protein sequence ID" value="AER41514.1"/>
    <property type="molecule type" value="Genomic_DNA"/>
</dbReference>
<organism evidence="1 2">
    <name type="scientific">Epinotia aporema granulovirus</name>
    <dbReference type="NCBI Taxonomy" id="166056"/>
    <lineage>
        <taxon>Viruses</taxon>
        <taxon>Viruses incertae sedis</taxon>
        <taxon>Naldaviricetes</taxon>
        <taxon>Lefavirales</taxon>
        <taxon>Baculoviridae</taxon>
        <taxon>Betabaculovirus</taxon>
        <taxon>Betabaculovirus epaporemae</taxon>
    </lineage>
</organism>
<name>K4ER67_9BBAC</name>
<keyword evidence="2" id="KW-1185">Reference proteome</keyword>
<sequence length="254" mass="30221">MVDTITTTPTLERYKTSFCLFVYRMLDMARVAPSDEIKQVLINESKFLYGLMCSLKYNDSKSAEIDALIKWGVNLGTDIKLDQYKDMYVQKLTELRLLEMIPTRFVFSFSTIWDSIHLMCYIADVIVLNRHKYTYEHVSVCISNFKWVFYNMFIILFCPVCAKHYLTVDTFPFEFEQVQVALFKESLGEPLVLVNEINRNQAQKNILHKYHLLYKSMLFHNHINNYRPIQHKNNQLNDFQRMDWNLYTTLLNIA</sequence>
<dbReference type="Proteomes" id="UP000201571">
    <property type="component" value="Segment"/>
</dbReference>
<proteinExistence type="predicted"/>
<reference evidence="1 2" key="1">
    <citation type="journal article" date="2012" name="BMC Genomics">
        <title>Genome of Epinotia aporema granulovirus (EpapGV), a polyorganotropic fast killing betabaculovirus with a novel thymidylate kinase gene.</title>
        <authorList>
            <person name="Ferrelli M.L."/>
            <person name="Salvador R."/>
            <person name="Biedma M.E."/>
            <person name="Berretta M.F."/>
            <person name="Haase S."/>
            <person name="Sciocco-Cap A."/>
            <person name="Ghiringhelli P.D."/>
            <person name="Romanowski V."/>
        </authorList>
    </citation>
    <scope>NUCLEOTIDE SEQUENCE [LARGE SCALE GENOMIC DNA]</scope>
</reference>
<dbReference type="RefSeq" id="YP_006908596.1">
    <property type="nucleotide sequence ID" value="NC_018875.1"/>
</dbReference>
<gene>
    <name evidence="1" type="primary">p33</name>
</gene>
<dbReference type="InterPro" id="IPR007879">
    <property type="entry name" value="Baculo_p33"/>
</dbReference>
<dbReference type="KEGG" id="vg:13842689"/>
<dbReference type="GeneID" id="13842689"/>
<evidence type="ECO:0000313" key="1">
    <source>
        <dbReference type="EMBL" id="AER41514.1"/>
    </source>
</evidence>
<protein>
    <submittedName>
        <fullName evidence="1">p33</fullName>
    </submittedName>
</protein>
<dbReference type="OrthoDB" id="8905at10239"/>
<evidence type="ECO:0000313" key="2">
    <source>
        <dbReference type="Proteomes" id="UP000201571"/>
    </source>
</evidence>